<dbReference type="Gene3D" id="3.40.630.30">
    <property type="match status" value="1"/>
</dbReference>
<feature type="domain" description="N-acetyltransferase" evidence="1">
    <location>
        <begin position="1"/>
        <end position="136"/>
    </location>
</feature>
<dbReference type="EMBL" id="JABBNB010000022">
    <property type="protein sequence ID" value="NMO03365.1"/>
    <property type="molecule type" value="Genomic_DNA"/>
</dbReference>
<dbReference type="Pfam" id="PF13527">
    <property type="entry name" value="Acetyltransf_9"/>
    <property type="match status" value="1"/>
</dbReference>
<name>A0A848L2R3_9ACTN</name>
<evidence type="ECO:0000259" key="1">
    <source>
        <dbReference type="PROSITE" id="PS51186"/>
    </source>
</evidence>
<dbReference type="GO" id="GO:0016747">
    <property type="term" value="F:acyltransferase activity, transferring groups other than amino-acyl groups"/>
    <property type="evidence" value="ECO:0007669"/>
    <property type="project" value="InterPro"/>
</dbReference>
<dbReference type="SUPFAM" id="SSF55729">
    <property type="entry name" value="Acyl-CoA N-acyltransferases (Nat)"/>
    <property type="match status" value="1"/>
</dbReference>
<dbReference type="CDD" id="cd04301">
    <property type="entry name" value="NAT_SF"/>
    <property type="match status" value="1"/>
</dbReference>
<sequence>MDIAFRGDFDDADFDHALGGIHVIVDDGARGVVGHASVVQRQLLVDGRPLRAGYVEAVAVHPDQGRRGIGGAVMAAIETVIAGAYDLGALSASEQGAGLYRRRGWRVWSGELGVLAPEGYRTTPGDVGSVMVWGAGVIDLSGSLACDWRAGPLW</sequence>
<protein>
    <submittedName>
        <fullName evidence="2">GNAT family N-acetyltransferase</fullName>
    </submittedName>
</protein>
<proteinExistence type="predicted"/>
<organism evidence="2 3">
    <name type="scientific">Gordonia asplenii</name>
    <dbReference type="NCBI Taxonomy" id="2725283"/>
    <lineage>
        <taxon>Bacteria</taxon>
        <taxon>Bacillati</taxon>
        <taxon>Actinomycetota</taxon>
        <taxon>Actinomycetes</taxon>
        <taxon>Mycobacteriales</taxon>
        <taxon>Gordoniaceae</taxon>
        <taxon>Gordonia</taxon>
    </lineage>
</organism>
<dbReference type="InterPro" id="IPR000182">
    <property type="entry name" value="GNAT_dom"/>
</dbReference>
<comment type="caution">
    <text evidence="2">The sequence shown here is derived from an EMBL/GenBank/DDBJ whole genome shotgun (WGS) entry which is preliminary data.</text>
</comment>
<accession>A0A848L2R3</accession>
<keyword evidence="3" id="KW-1185">Reference proteome</keyword>
<dbReference type="AlphaFoldDB" id="A0A848L2R3"/>
<evidence type="ECO:0000313" key="2">
    <source>
        <dbReference type="EMBL" id="NMO03365.1"/>
    </source>
</evidence>
<dbReference type="PROSITE" id="PS51186">
    <property type="entry name" value="GNAT"/>
    <property type="match status" value="1"/>
</dbReference>
<dbReference type="InterPro" id="IPR016181">
    <property type="entry name" value="Acyl_CoA_acyltransferase"/>
</dbReference>
<keyword evidence="2" id="KW-0808">Transferase</keyword>
<evidence type="ECO:0000313" key="3">
    <source>
        <dbReference type="Proteomes" id="UP000550729"/>
    </source>
</evidence>
<dbReference type="Proteomes" id="UP000550729">
    <property type="component" value="Unassembled WGS sequence"/>
</dbReference>
<reference evidence="2 3" key="1">
    <citation type="submission" date="2020-04" db="EMBL/GenBank/DDBJ databases">
        <title>Gordonia sp. nov. TBRC 11910.</title>
        <authorList>
            <person name="Suriyachadkun C."/>
        </authorList>
    </citation>
    <scope>NUCLEOTIDE SEQUENCE [LARGE SCALE GENOMIC DNA]</scope>
    <source>
        <strain evidence="2 3">TBRC 11910</strain>
    </source>
</reference>
<gene>
    <name evidence="2" type="ORF">HH308_19305</name>
</gene>